<feature type="compositionally biased region" description="Basic and acidic residues" evidence="1">
    <location>
        <begin position="1"/>
        <end position="28"/>
    </location>
</feature>
<proteinExistence type="predicted"/>
<dbReference type="RefSeq" id="WP_008004291.1">
    <property type="nucleotide sequence ID" value="NZ_AOJG01000011.1"/>
</dbReference>
<dbReference type="EMBL" id="AOJG01000011">
    <property type="protein sequence ID" value="EMA62705.1"/>
    <property type="molecule type" value="Genomic_DNA"/>
</dbReference>
<dbReference type="PATRIC" id="fig|1227482.3.peg.950"/>
<gene>
    <name evidence="2" type="ORF">C469_04730</name>
</gene>
<keyword evidence="3" id="KW-1185">Reference proteome</keyword>
<feature type="region of interest" description="Disordered" evidence="1">
    <location>
        <begin position="1"/>
        <end position="47"/>
    </location>
</feature>
<evidence type="ECO:0000256" key="1">
    <source>
        <dbReference type="SAM" id="MobiDB-lite"/>
    </source>
</evidence>
<dbReference type="AlphaFoldDB" id="M0P1M3"/>
<accession>M0P1M3</accession>
<protein>
    <submittedName>
        <fullName evidence="2">Uncharacterized protein</fullName>
    </submittedName>
</protein>
<evidence type="ECO:0000313" key="2">
    <source>
        <dbReference type="EMBL" id="EMA62705.1"/>
    </source>
</evidence>
<organism evidence="2 3">
    <name type="scientific">Halorubrum lipolyticum DSM 21995</name>
    <dbReference type="NCBI Taxonomy" id="1227482"/>
    <lineage>
        <taxon>Archaea</taxon>
        <taxon>Methanobacteriati</taxon>
        <taxon>Methanobacteriota</taxon>
        <taxon>Stenosarchaea group</taxon>
        <taxon>Halobacteria</taxon>
        <taxon>Halobacteriales</taxon>
        <taxon>Haloferacaceae</taxon>
        <taxon>Halorubrum</taxon>
    </lineage>
</organism>
<reference evidence="2 3" key="1">
    <citation type="journal article" date="2014" name="PLoS Genet.">
        <title>Phylogenetically driven sequencing of extremely halophilic archaea reveals strategies for static and dynamic osmo-response.</title>
        <authorList>
            <person name="Becker E.A."/>
            <person name="Seitzer P.M."/>
            <person name="Tritt A."/>
            <person name="Larsen D."/>
            <person name="Krusor M."/>
            <person name="Yao A.I."/>
            <person name="Wu D."/>
            <person name="Madern D."/>
            <person name="Eisen J.A."/>
            <person name="Darling A.E."/>
            <person name="Facciotti M.T."/>
        </authorList>
    </citation>
    <scope>NUCLEOTIDE SEQUENCE [LARGE SCALE GENOMIC DNA]</scope>
    <source>
        <strain evidence="2 3">DSM 21995</strain>
    </source>
</reference>
<dbReference type="Proteomes" id="UP000011650">
    <property type="component" value="Unassembled WGS sequence"/>
</dbReference>
<dbReference type="STRING" id="1227482.C469_04730"/>
<comment type="caution">
    <text evidence="2">The sequence shown here is derived from an EMBL/GenBank/DDBJ whole genome shotgun (WGS) entry which is preliminary data.</text>
</comment>
<name>M0P1M3_9EURY</name>
<evidence type="ECO:0000313" key="3">
    <source>
        <dbReference type="Proteomes" id="UP000011650"/>
    </source>
</evidence>
<sequence>MTKRADPQTTGGKREEVESEGDAEKPDPDSDPDDGTGHLDDIEDGAGCTEIWERLSERREE</sequence>